<accession>A0ABU0HEK3</accession>
<protein>
    <submittedName>
        <fullName evidence="1">Uncharacterized protein</fullName>
    </submittedName>
</protein>
<keyword evidence="2" id="KW-1185">Reference proteome</keyword>
<evidence type="ECO:0000313" key="2">
    <source>
        <dbReference type="Proteomes" id="UP001236369"/>
    </source>
</evidence>
<dbReference type="Proteomes" id="UP001236369">
    <property type="component" value="Unassembled WGS sequence"/>
</dbReference>
<dbReference type="RefSeq" id="WP_012752893.1">
    <property type="nucleotide sequence ID" value="NZ_BPQX01000011.1"/>
</dbReference>
<name>A0ABU0HEK3_9HYPH</name>
<gene>
    <name evidence="1" type="ORF">QO016_000226</name>
</gene>
<comment type="caution">
    <text evidence="1">The sequence shown here is derived from an EMBL/GenBank/DDBJ whole genome shotgun (WGS) entry which is preliminary data.</text>
</comment>
<reference evidence="1 2" key="1">
    <citation type="submission" date="2023-07" db="EMBL/GenBank/DDBJ databases">
        <title>Genomic Encyclopedia of Type Strains, Phase IV (KMG-IV): sequencing the most valuable type-strain genomes for metagenomic binning, comparative biology and taxonomic classification.</title>
        <authorList>
            <person name="Goeker M."/>
        </authorList>
    </citation>
    <scope>NUCLEOTIDE SEQUENCE [LARGE SCALE GENOMIC DNA]</scope>
    <source>
        <strain evidence="1 2">DSM 19562</strain>
    </source>
</reference>
<sequence>MPLTPTQFLDAVARDRAALAVGQAPRGVFTCADCGVPLQETVTGNRPCGEGIHLCSDCYFDEFGRELDVHPISAFRVVRGA</sequence>
<dbReference type="EMBL" id="JAUSVV010000001">
    <property type="protein sequence ID" value="MDQ0440749.1"/>
    <property type="molecule type" value="Genomic_DNA"/>
</dbReference>
<organism evidence="1 2">
    <name type="scientific">Methylobacterium persicinum</name>
    <dbReference type="NCBI Taxonomy" id="374426"/>
    <lineage>
        <taxon>Bacteria</taxon>
        <taxon>Pseudomonadati</taxon>
        <taxon>Pseudomonadota</taxon>
        <taxon>Alphaproteobacteria</taxon>
        <taxon>Hyphomicrobiales</taxon>
        <taxon>Methylobacteriaceae</taxon>
        <taxon>Methylobacterium</taxon>
    </lineage>
</organism>
<proteinExistence type="predicted"/>
<evidence type="ECO:0000313" key="1">
    <source>
        <dbReference type="EMBL" id="MDQ0440749.1"/>
    </source>
</evidence>